<feature type="region of interest" description="Disordered" evidence="1">
    <location>
        <begin position="104"/>
        <end position="148"/>
    </location>
</feature>
<proteinExistence type="predicted"/>
<evidence type="ECO:0000313" key="3">
    <source>
        <dbReference type="Proteomes" id="UP000078542"/>
    </source>
</evidence>
<dbReference type="Proteomes" id="UP000078542">
    <property type="component" value="Unassembled WGS sequence"/>
</dbReference>
<keyword evidence="3" id="KW-1185">Reference proteome</keyword>
<organism evidence="2 3">
    <name type="scientific">Cyphomyrmex costatus</name>
    <dbReference type="NCBI Taxonomy" id="456900"/>
    <lineage>
        <taxon>Eukaryota</taxon>
        <taxon>Metazoa</taxon>
        <taxon>Ecdysozoa</taxon>
        <taxon>Arthropoda</taxon>
        <taxon>Hexapoda</taxon>
        <taxon>Insecta</taxon>
        <taxon>Pterygota</taxon>
        <taxon>Neoptera</taxon>
        <taxon>Endopterygota</taxon>
        <taxon>Hymenoptera</taxon>
        <taxon>Apocrita</taxon>
        <taxon>Aculeata</taxon>
        <taxon>Formicoidea</taxon>
        <taxon>Formicidae</taxon>
        <taxon>Myrmicinae</taxon>
        <taxon>Cyphomyrmex</taxon>
    </lineage>
</organism>
<sequence>MGVILKDAHLAAATKLFHNQPLVNLSLASDTFECVSVPSQYALSFRTFRTIIVIVHYDDDVSNRLRDRRCATRSPDDRRVASGRRGESRPTKCAQTLSVLKFSENGLPTSHRDHPVLSATDERSAARVRRGMRNGGQETARQNDASLR</sequence>
<feature type="region of interest" description="Disordered" evidence="1">
    <location>
        <begin position="71"/>
        <end position="92"/>
    </location>
</feature>
<feature type="compositionally biased region" description="Polar residues" evidence="1">
    <location>
        <begin position="136"/>
        <end position="148"/>
    </location>
</feature>
<gene>
    <name evidence="2" type="ORF">ALC62_00978</name>
</gene>
<feature type="compositionally biased region" description="Basic and acidic residues" evidence="1">
    <location>
        <begin position="71"/>
        <end position="90"/>
    </location>
</feature>
<protein>
    <submittedName>
        <fullName evidence="2">Uncharacterized protein</fullName>
    </submittedName>
</protein>
<feature type="compositionally biased region" description="Basic and acidic residues" evidence="1">
    <location>
        <begin position="110"/>
        <end position="125"/>
    </location>
</feature>
<evidence type="ECO:0000256" key="1">
    <source>
        <dbReference type="SAM" id="MobiDB-lite"/>
    </source>
</evidence>
<dbReference type="EMBL" id="KQ976818">
    <property type="protein sequence ID" value="KYN08133.1"/>
    <property type="molecule type" value="Genomic_DNA"/>
</dbReference>
<accession>A0A195D5I1</accession>
<dbReference type="AlphaFoldDB" id="A0A195D5I1"/>
<reference evidence="2 3" key="1">
    <citation type="submission" date="2016-03" db="EMBL/GenBank/DDBJ databases">
        <title>Cyphomyrmex costatus WGS genome.</title>
        <authorList>
            <person name="Nygaard S."/>
            <person name="Hu H."/>
            <person name="Boomsma J."/>
            <person name="Zhang G."/>
        </authorList>
    </citation>
    <scope>NUCLEOTIDE SEQUENCE [LARGE SCALE GENOMIC DNA]</scope>
    <source>
        <strain evidence="2">MS0001</strain>
        <tissue evidence="2">Whole body</tissue>
    </source>
</reference>
<name>A0A195D5I1_9HYME</name>
<evidence type="ECO:0000313" key="2">
    <source>
        <dbReference type="EMBL" id="KYN08133.1"/>
    </source>
</evidence>